<dbReference type="AlphaFoldDB" id="A0A4U9TWP4"/>
<protein>
    <submittedName>
        <fullName evidence="5">Sensor protein KdpD</fullName>
        <ecNumber evidence="5">2.7.13.3</ecNumber>
    </submittedName>
</protein>
<dbReference type="GO" id="GO:0000155">
    <property type="term" value="F:phosphorelay sensor kinase activity"/>
    <property type="evidence" value="ECO:0007669"/>
    <property type="project" value="InterPro"/>
</dbReference>
<reference evidence="5" key="1">
    <citation type="submission" date="2019-05" db="EMBL/GenBank/DDBJ databases">
        <authorList>
            <consortium name="Pathogen Informatics"/>
        </authorList>
    </citation>
    <scope>NUCLEOTIDE SEQUENCE [LARGE SCALE GENOMIC DNA]</scope>
    <source>
        <strain evidence="5">NCTC12965</strain>
    </source>
</reference>
<sequence>MLTTVNVQHLESLNDVVGGITGVRVRETVPDHVFDEATEVVLVDLPPDDLRQRLNEGKVYIPGQAERAIEHFFRKGNLIALRELALRRTADRVDDQMRPSAITRGVKKSGTPETASCCASAITAVAKNWCASQQGSRRASVATGMPCMSKPPSCTVCRKTNGEPFCGPCGWRKN</sequence>
<evidence type="ECO:0000256" key="2">
    <source>
        <dbReference type="ARBA" id="ARBA00022777"/>
    </source>
</evidence>
<evidence type="ECO:0000256" key="3">
    <source>
        <dbReference type="ARBA" id="ARBA00023012"/>
    </source>
</evidence>
<proteinExistence type="predicted"/>
<dbReference type="EC" id="2.7.13.3" evidence="5"/>
<name>A0A4U9TWP4_SERFO</name>
<accession>A0A4U9TWP4</accession>
<dbReference type="InterPro" id="IPR052023">
    <property type="entry name" value="Histidine_kinase_KdpD"/>
</dbReference>
<dbReference type="EMBL" id="CABEEZ010000037">
    <property type="protein sequence ID" value="VTR24705.1"/>
    <property type="molecule type" value="Genomic_DNA"/>
</dbReference>
<dbReference type="InterPro" id="IPR003852">
    <property type="entry name" value="Sig_transdc_His_kinase_KdpD_N"/>
</dbReference>
<keyword evidence="3" id="KW-0902">Two-component regulatory system</keyword>
<evidence type="ECO:0000259" key="4">
    <source>
        <dbReference type="Pfam" id="PF02702"/>
    </source>
</evidence>
<feature type="domain" description="Signal transduction histidine kinase osmosensitive K+ channel sensor N-terminal" evidence="4">
    <location>
        <begin position="2"/>
        <end position="93"/>
    </location>
</feature>
<dbReference type="Pfam" id="PF02702">
    <property type="entry name" value="KdpD"/>
    <property type="match status" value="1"/>
</dbReference>
<organism evidence="5">
    <name type="scientific">Serratia fonticola</name>
    <dbReference type="NCBI Taxonomy" id="47917"/>
    <lineage>
        <taxon>Bacteria</taxon>
        <taxon>Pseudomonadati</taxon>
        <taxon>Pseudomonadota</taxon>
        <taxon>Gammaproteobacteria</taxon>
        <taxon>Enterobacterales</taxon>
        <taxon>Yersiniaceae</taxon>
        <taxon>Serratia</taxon>
    </lineage>
</organism>
<dbReference type="PANTHER" id="PTHR45569">
    <property type="entry name" value="SENSOR PROTEIN KDPD"/>
    <property type="match status" value="1"/>
</dbReference>
<evidence type="ECO:0000256" key="1">
    <source>
        <dbReference type="ARBA" id="ARBA00022679"/>
    </source>
</evidence>
<gene>
    <name evidence="5" type="primary">kdpD_2</name>
    <name evidence="5" type="ORF">NCTC12965_02033</name>
</gene>
<keyword evidence="1 5" id="KW-0808">Transferase</keyword>
<dbReference type="Gene3D" id="3.40.50.300">
    <property type="entry name" value="P-loop containing nucleotide triphosphate hydrolases"/>
    <property type="match status" value="1"/>
</dbReference>
<dbReference type="PANTHER" id="PTHR45569:SF1">
    <property type="entry name" value="SENSOR PROTEIN KDPD"/>
    <property type="match status" value="1"/>
</dbReference>
<evidence type="ECO:0000313" key="5">
    <source>
        <dbReference type="EMBL" id="VTR24705.1"/>
    </source>
</evidence>
<dbReference type="InterPro" id="IPR027417">
    <property type="entry name" value="P-loop_NTPase"/>
</dbReference>
<keyword evidence="2" id="KW-0418">Kinase</keyword>
<dbReference type="GO" id="GO:0005886">
    <property type="term" value="C:plasma membrane"/>
    <property type="evidence" value="ECO:0007669"/>
    <property type="project" value="TreeGrafter"/>
</dbReference>